<dbReference type="GO" id="GO:0046872">
    <property type="term" value="F:metal ion binding"/>
    <property type="evidence" value="ECO:0007669"/>
    <property type="project" value="UniProtKB-KW"/>
</dbReference>
<dbReference type="InterPro" id="IPR027443">
    <property type="entry name" value="IPNS-like_sf"/>
</dbReference>
<dbReference type="STRING" id="105231.A0A1Y1HV59"/>
<keyword evidence="2 5" id="KW-0479">Metal-binding</keyword>
<dbReference type="PRINTS" id="PR00682">
    <property type="entry name" value="IPNSYNTHASE"/>
</dbReference>
<sequence length="325" mass="36099">MVICALSASQVPVISLADGQTKASVAAAIREACTNLGFFYVSDHGVDESLVQAAFEQCCLFFNLPEEKKRKCLQDSNNRGYTPLAEQMLDASRQTRGDTKEGYYMGREVPLDHPDASKPLHGPNVWPDPALLPDWRPTMERYQAAMIQLALKLTDFIGLALGLPEGFFKKPGMFDNPMTVLRLLHYTEEKSAPEEGVFGAGAHSDWGMLTLLKTDSVPGLQICLEKDAENQTWLDVPPVEGAFIVNIGDMLERWSNDLFRSTLHRVVGRGQERFSIPFFFEPNFDCLVECLPQCCSPSNPAKYPPVTVGEYLMGKLKSTHAGYKA</sequence>
<dbReference type="FunFam" id="2.60.120.330:FF:000006">
    <property type="entry name" value="2-oxoglutarate-Fe(II) type oxidoreductase hxnY"/>
    <property type="match status" value="1"/>
</dbReference>
<dbReference type="EMBL" id="DF237063">
    <property type="protein sequence ID" value="GAQ82514.1"/>
    <property type="molecule type" value="Genomic_DNA"/>
</dbReference>
<dbReference type="Pfam" id="PF03171">
    <property type="entry name" value="2OG-FeII_Oxy"/>
    <property type="match status" value="1"/>
</dbReference>
<evidence type="ECO:0000259" key="6">
    <source>
        <dbReference type="PROSITE" id="PS51471"/>
    </source>
</evidence>
<dbReference type="OrthoDB" id="288590at2759"/>
<comment type="similarity">
    <text evidence="1 5">Belongs to the iron/ascorbate-dependent oxidoreductase family.</text>
</comment>
<dbReference type="AlphaFoldDB" id="A0A1Y1HV59"/>
<dbReference type="GO" id="GO:0051213">
    <property type="term" value="F:dioxygenase activity"/>
    <property type="evidence" value="ECO:0007669"/>
    <property type="project" value="UniProtKB-ARBA"/>
</dbReference>
<evidence type="ECO:0000313" key="8">
    <source>
        <dbReference type="Proteomes" id="UP000054558"/>
    </source>
</evidence>
<keyword evidence="8" id="KW-1185">Reference proteome</keyword>
<dbReference type="Pfam" id="PF14226">
    <property type="entry name" value="DIOX_N"/>
    <property type="match status" value="1"/>
</dbReference>
<dbReference type="OMA" id="GDQMELW"/>
<evidence type="ECO:0000256" key="5">
    <source>
        <dbReference type="RuleBase" id="RU003682"/>
    </source>
</evidence>
<evidence type="ECO:0000313" key="7">
    <source>
        <dbReference type="EMBL" id="GAQ82514.1"/>
    </source>
</evidence>
<dbReference type="InterPro" id="IPR026992">
    <property type="entry name" value="DIOX_N"/>
</dbReference>
<organism evidence="7 8">
    <name type="scientific">Klebsormidium nitens</name>
    <name type="common">Green alga</name>
    <name type="synonym">Ulothrix nitens</name>
    <dbReference type="NCBI Taxonomy" id="105231"/>
    <lineage>
        <taxon>Eukaryota</taxon>
        <taxon>Viridiplantae</taxon>
        <taxon>Streptophyta</taxon>
        <taxon>Klebsormidiophyceae</taxon>
        <taxon>Klebsormidiales</taxon>
        <taxon>Klebsormidiaceae</taxon>
        <taxon>Klebsormidium</taxon>
    </lineage>
</organism>
<name>A0A1Y1HV59_KLENI</name>
<evidence type="ECO:0000256" key="2">
    <source>
        <dbReference type="ARBA" id="ARBA00022723"/>
    </source>
</evidence>
<evidence type="ECO:0000256" key="3">
    <source>
        <dbReference type="ARBA" id="ARBA00023002"/>
    </source>
</evidence>
<dbReference type="PANTHER" id="PTHR10209:SF867">
    <property type="entry name" value="2-OXOGLUTARATE (2OG) AND FE(II)-DEPENDENT OXYGENASE SUPERFAMILY PROTEIN"/>
    <property type="match status" value="1"/>
</dbReference>
<keyword evidence="4 5" id="KW-0408">Iron</keyword>
<dbReference type="Gene3D" id="2.60.120.330">
    <property type="entry name" value="B-lactam Antibiotic, Isopenicillin N Synthase, Chain"/>
    <property type="match status" value="1"/>
</dbReference>
<gene>
    <name evidence="7" type="ORF">KFL_001140020</name>
</gene>
<dbReference type="SUPFAM" id="SSF51197">
    <property type="entry name" value="Clavaminate synthase-like"/>
    <property type="match status" value="1"/>
</dbReference>
<protein>
    <recommendedName>
        <fullName evidence="6">Fe2OG dioxygenase domain-containing protein</fullName>
    </recommendedName>
</protein>
<evidence type="ECO:0000256" key="1">
    <source>
        <dbReference type="ARBA" id="ARBA00008056"/>
    </source>
</evidence>
<reference evidence="7 8" key="1">
    <citation type="journal article" date="2014" name="Nat. Commun.">
        <title>Klebsormidium flaccidum genome reveals primary factors for plant terrestrial adaptation.</title>
        <authorList>
            <person name="Hori K."/>
            <person name="Maruyama F."/>
            <person name="Fujisawa T."/>
            <person name="Togashi T."/>
            <person name="Yamamoto N."/>
            <person name="Seo M."/>
            <person name="Sato S."/>
            <person name="Yamada T."/>
            <person name="Mori H."/>
            <person name="Tajima N."/>
            <person name="Moriyama T."/>
            <person name="Ikeuchi M."/>
            <person name="Watanabe M."/>
            <person name="Wada H."/>
            <person name="Kobayashi K."/>
            <person name="Saito M."/>
            <person name="Masuda T."/>
            <person name="Sasaki-Sekimoto Y."/>
            <person name="Mashiguchi K."/>
            <person name="Awai K."/>
            <person name="Shimojima M."/>
            <person name="Masuda S."/>
            <person name="Iwai M."/>
            <person name="Nobusawa T."/>
            <person name="Narise T."/>
            <person name="Kondo S."/>
            <person name="Saito H."/>
            <person name="Sato R."/>
            <person name="Murakawa M."/>
            <person name="Ihara Y."/>
            <person name="Oshima-Yamada Y."/>
            <person name="Ohtaka K."/>
            <person name="Satoh M."/>
            <person name="Sonobe K."/>
            <person name="Ishii M."/>
            <person name="Ohtani R."/>
            <person name="Kanamori-Sato M."/>
            <person name="Honoki R."/>
            <person name="Miyazaki D."/>
            <person name="Mochizuki H."/>
            <person name="Umetsu J."/>
            <person name="Higashi K."/>
            <person name="Shibata D."/>
            <person name="Kamiya Y."/>
            <person name="Sato N."/>
            <person name="Nakamura Y."/>
            <person name="Tabata S."/>
            <person name="Ida S."/>
            <person name="Kurokawa K."/>
            <person name="Ohta H."/>
        </authorList>
    </citation>
    <scope>NUCLEOTIDE SEQUENCE [LARGE SCALE GENOMIC DNA]</scope>
    <source>
        <strain evidence="7 8">NIES-2285</strain>
    </source>
</reference>
<accession>A0A1Y1HV59</accession>
<keyword evidence="3 5" id="KW-0560">Oxidoreductase</keyword>
<dbReference type="InterPro" id="IPR005123">
    <property type="entry name" value="Oxoglu/Fe-dep_dioxygenase_dom"/>
</dbReference>
<feature type="domain" description="Fe2OG dioxygenase" evidence="6">
    <location>
        <begin position="176"/>
        <end position="282"/>
    </location>
</feature>
<dbReference type="InterPro" id="IPR044861">
    <property type="entry name" value="IPNS-like_FE2OG_OXY"/>
</dbReference>
<dbReference type="PANTHER" id="PTHR10209">
    <property type="entry name" value="OXIDOREDUCTASE, 2OG-FE II OXYGENASE FAMILY PROTEIN"/>
    <property type="match status" value="1"/>
</dbReference>
<proteinExistence type="inferred from homology"/>
<evidence type="ECO:0000256" key="4">
    <source>
        <dbReference type="ARBA" id="ARBA00023004"/>
    </source>
</evidence>
<dbReference type="PROSITE" id="PS51471">
    <property type="entry name" value="FE2OG_OXY"/>
    <property type="match status" value="1"/>
</dbReference>
<dbReference type="Proteomes" id="UP000054558">
    <property type="component" value="Unassembled WGS sequence"/>
</dbReference>